<evidence type="ECO:0000256" key="5">
    <source>
        <dbReference type="ARBA" id="ARBA00022553"/>
    </source>
</evidence>
<protein>
    <recommendedName>
        <fullName evidence="4">histidine kinase</fullName>
        <ecNumber evidence="4">2.7.13.3</ecNumber>
    </recommendedName>
</protein>
<dbReference type="Gene3D" id="1.10.287.130">
    <property type="match status" value="1"/>
</dbReference>
<evidence type="ECO:0000259" key="14">
    <source>
        <dbReference type="PROSITE" id="PS50109"/>
    </source>
</evidence>
<dbReference type="Gene3D" id="3.30.565.10">
    <property type="entry name" value="Histidine kinase-like ATPase, C-terminal domain"/>
    <property type="match status" value="1"/>
</dbReference>
<keyword evidence="10" id="KW-0902">Two-component regulatory system</keyword>
<evidence type="ECO:0000256" key="1">
    <source>
        <dbReference type="ARBA" id="ARBA00000085"/>
    </source>
</evidence>
<dbReference type="InterPro" id="IPR050428">
    <property type="entry name" value="TCS_sensor_his_kinase"/>
</dbReference>
<dbReference type="InterPro" id="IPR003594">
    <property type="entry name" value="HATPase_dom"/>
</dbReference>
<evidence type="ECO:0000256" key="8">
    <source>
        <dbReference type="ARBA" id="ARBA00022777"/>
    </source>
</evidence>
<dbReference type="SMART" id="SM00304">
    <property type="entry name" value="HAMP"/>
    <property type="match status" value="1"/>
</dbReference>
<feature type="region of interest" description="Disordered" evidence="12">
    <location>
        <begin position="43"/>
        <end position="67"/>
    </location>
</feature>
<evidence type="ECO:0000256" key="11">
    <source>
        <dbReference type="ARBA" id="ARBA00023136"/>
    </source>
</evidence>
<dbReference type="PROSITE" id="PS50885">
    <property type="entry name" value="HAMP"/>
    <property type="match status" value="1"/>
</dbReference>
<dbReference type="SMART" id="SM00388">
    <property type="entry name" value="HisKA"/>
    <property type="match status" value="1"/>
</dbReference>
<dbReference type="Pfam" id="PF02518">
    <property type="entry name" value="HATPase_c"/>
    <property type="match status" value="1"/>
</dbReference>
<evidence type="ECO:0000313" key="17">
    <source>
        <dbReference type="Proteomes" id="UP001500016"/>
    </source>
</evidence>
<sequence length="394" mass="41508">MWHRWSARMRLTLLYGSLFLVSGMALLGFTYFLVARSPANKATKISARRPGEGSGGGVGGSPGGGDVPGATDIPTDAFLGQIQHIATEQHHAALRSLLTQSGIALACMTALSVALGWLVAGRVLRPVRLMADKARSISERNLHERLAVSGPADELKDLGDTFDGLLARLDAAFEAQRRFVANASHELRTPLTLQRATIEVALAEPDPDVRALREVCGRVLAAGESQERLIEALLTLASGERGLDLDRRAPLDLAEVTGEVLRGLAPGPAVGTGLARARTYGDADLVARLAANLVENARRYTPPDGWIHVHTGTSEGNALLHVANSGPAIPAQRIPALFQPFQRLDESRAAAPEGHGLGLSIVAAIARAHGARVRAVPGPEGGLAVTVAFSRTAD</sequence>
<evidence type="ECO:0000256" key="12">
    <source>
        <dbReference type="SAM" id="MobiDB-lite"/>
    </source>
</evidence>
<keyword evidence="16" id="KW-0547">Nucleotide-binding</keyword>
<evidence type="ECO:0000256" key="3">
    <source>
        <dbReference type="ARBA" id="ARBA00004236"/>
    </source>
</evidence>
<dbReference type="SUPFAM" id="SSF158472">
    <property type="entry name" value="HAMP domain-like"/>
    <property type="match status" value="1"/>
</dbReference>
<keyword evidence="8" id="KW-0418">Kinase</keyword>
<gene>
    <name evidence="16" type="ORF">GCM10009801_38020</name>
</gene>
<dbReference type="InterPro" id="IPR036097">
    <property type="entry name" value="HisK_dim/P_sf"/>
</dbReference>
<keyword evidence="9 13" id="KW-1133">Transmembrane helix</keyword>
<comment type="subcellular location">
    <subcellularLocation>
        <location evidence="3">Cell membrane</location>
    </subcellularLocation>
    <subcellularLocation>
        <location evidence="2">Membrane</location>
        <topology evidence="2">Multi-pass membrane protein</topology>
    </subcellularLocation>
</comment>
<keyword evidence="7 13" id="KW-0812">Transmembrane</keyword>
<evidence type="ECO:0000256" key="6">
    <source>
        <dbReference type="ARBA" id="ARBA00022679"/>
    </source>
</evidence>
<dbReference type="PANTHER" id="PTHR45436:SF15">
    <property type="entry name" value="SENSOR HISTIDINE KINASE CUSS"/>
    <property type="match status" value="1"/>
</dbReference>
<dbReference type="PRINTS" id="PR00344">
    <property type="entry name" value="BCTRLSENSOR"/>
</dbReference>
<evidence type="ECO:0000256" key="9">
    <source>
        <dbReference type="ARBA" id="ARBA00022989"/>
    </source>
</evidence>
<dbReference type="Proteomes" id="UP001500016">
    <property type="component" value="Unassembled WGS sequence"/>
</dbReference>
<comment type="caution">
    <text evidence="16">The sequence shown here is derived from an EMBL/GenBank/DDBJ whole genome shotgun (WGS) entry which is preliminary data.</text>
</comment>
<dbReference type="InterPro" id="IPR003660">
    <property type="entry name" value="HAMP_dom"/>
</dbReference>
<dbReference type="PANTHER" id="PTHR45436">
    <property type="entry name" value="SENSOR HISTIDINE KINASE YKOH"/>
    <property type="match status" value="1"/>
</dbReference>
<feature type="domain" description="Histidine kinase" evidence="14">
    <location>
        <begin position="182"/>
        <end position="393"/>
    </location>
</feature>
<evidence type="ECO:0000313" key="16">
    <source>
        <dbReference type="EMBL" id="GAA2080012.1"/>
    </source>
</evidence>
<dbReference type="Pfam" id="PF00672">
    <property type="entry name" value="HAMP"/>
    <property type="match status" value="1"/>
</dbReference>
<dbReference type="SMART" id="SM00387">
    <property type="entry name" value="HATPase_c"/>
    <property type="match status" value="1"/>
</dbReference>
<evidence type="ECO:0000259" key="15">
    <source>
        <dbReference type="PROSITE" id="PS50885"/>
    </source>
</evidence>
<evidence type="ECO:0000256" key="10">
    <source>
        <dbReference type="ARBA" id="ARBA00023012"/>
    </source>
</evidence>
<keyword evidence="16" id="KW-0067">ATP-binding</keyword>
<evidence type="ECO:0000256" key="13">
    <source>
        <dbReference type="SAM" id="Phobius"/>
    </source>
</evidence>
<dbReference type="RefSeq" id="WP_344529641.1">
    <property type="nucleotide sequence ID" value="NZ_BAAAPE010000009.1"/>
</dbReference>
<evidence type="ECO:0000256" key="7">
    <source>
        <dbReference type="ARBA" id="ARBA00022692"/>
    </source>
</evidence>
<proteinExistence type="predicted"/>
<evidence type="ECO:0000256" key="4">
    <source>
        <dbReference type="ARBA" id="ARBA00012438"/>
    </source>
</evidence>
<keyword evidence="11 13" id="KW-0472">Membrane</keyword>
<organism evidence="16 17">
    <name type="scientific">Streptomyces albiaxialis</name>
    <dbReference type="NCBI Taxonomy" id="329523"/>
    <lineage>
        <taxon>Bacteria</taxon>
        <taxon>Bacillati</taxon>
        <taxon>Actinomycetota</taxon>
        <taxon>Actinomycetes</taxon>
        <taxon>Kitasatosporales</taxon>
        <taxon>Streptomycetaceae</taxon>
        <taxon>Streptomyces</taxon>
    </lineage>
</organism>
<dbReference type="InterPro" id="IPR036890">
    <property type="entry name" value="HATPase_C_sf"/>
</dbReference>
<dbReference type="SUPFAM" id="SSF47384">
    <property type="entry name" value="Homodimeric domain of signal transducing histidine kinase"/>
    <property type="match status" value="1"/>
</dbReference>
<keyword evidence="17" id="KW-1185">Reference proteome</keyword>
<keyword evidence="5" id="KW-0597">Phosphoprotein</keyword>
<name>A0ABN2W4M7_9ACTN</name>
<evidence type="ECO:0000256" key="2">
    <source>
        <dbReference type="ARBA" id="ARBA00004141"/>
    </source>
</evidence>
<dbReference type="InterPro" id="IPR003661">
    <property type="entry name" value="HisK_dim/P_dom"/>
</dbReference>
<feature type="transmembrane region" description="Helical" evidence="13">
    <location>
        <begin position="12"/>
        <end position="34"/>
    </location>
</feature>
<comment type="catalytic activity">
    <reaction evidence="1">
        <text>ATP + protein L-histidine = ADP + protein N-phospho-L-histidine.</text>
        <dbReference type="EC" id="2.7.13.3"/>
    </reaction>
</comment>
<feature type="domain" description="HAMP" evidence="15">
    <location>
        <begin position="121"/>
        <end position="174"/>
    </location>
</feature>
<dbReference type="PROSITE" id="PS50109">
    <property type="entry name" value="HIS_KIN"/>
    <property type="match status" value="1"/>
</dbReference>
<dbReference type="InterPro" id="IPR005467">
    <property type="entry name" value="His_kinase_dom"/>
</dbReference>
<feature type="transmembrane region" description="Helical" evidence="13">
    <location>
        <begin position="103"/>
        <end position="124"/>
    </location>
</feature>
<dbReference type="Pfam" id="PF00512">
    <property type="entry name" value="HisKA"/>
    <property type="match status" value="1"/>
</dbReference>
<dbReference type="Gene3D" id="6.10.340.10">
    <property type="match status" value="1"/>
</dbReference>
<dbReference type="EMBL" id="BAAAPE010000009">
    <property type="protein sequence ID" value="GAA2080012.1"/>
    <property type="molecule type" value="Genomic_DNA"/>
</dbReference>
<dbReference type="InterPro" id="IPR004358">
    <property type="entry name" value="Sig_transdc_His_kin-like_C"/>
</dbReference>
<reference evidence="16 17" key="1">
    <citation type="journal article" date="2019" name="Int. J. Syst. Evol. Microbiol.">
        <title>The Global Catalogue of Microorganisms (GCM) 10K type strain sequencing project: providing services to taxonomists for standard genome sequencing and annotation.</title>
        <authorList>
            <consortium name="The Broad Institute Genomics Platform"/>
            <consortium name="The Broad Institute Genome Sequencing Center for Infectious Disease"/>
            <person name="Wu L."/>
            <person name="Ma J."/>
        </authorList>
    </citation>
    <scope>NUCLEOTIDE SEQUENCE [LARGE SCALE GENOMIC DNA]</scope>
    <source>
        <strain evidence="16 17">JCM 15478</strain>
    </source>
</reference>
<accession>A0ABN2W4M7</accession>
<keyword evidence="6" id="KW-0808">Transferase</keyword>
<feature type="compositionally biased region" description="Gly residues" evidence="12">
    <location>
        <begin position="52"/>
        <end position="67"/>
    </location>
</feature>
<dbReference type="GO" id="GO:0005524">
    <property type="term" value="F:ATP binding"/>
    <property type="evidence" value="ECO:0007669"/>
    <property type="project" value="UniProtKB-KW"/>
</dbReference>
<dbReference type="EC" id="2.7.13.3" evidence="4"/>
<dbReference type="CDD" id="cd00082">
    <property type="entry name" value="HisKA"/>
    <property type="match status" value="1"/>
</dbReference>
<dbReference type="SUPFAM" id="SSF55874">
    <property type="entry name" value="ATPase domain of HSP90 chaperone/DNA topoisomerase II/histidine kinase"/>
    <property type="match status" value="1"/>
</dbReference>